<dbReference type="GO" id="GO:0008360">
    <property type="term" value="P:regulation of cell shape"/>
    <property type="evidence" value="ECO:0007669"/>
    <property type="project" value="UniProtKB-UniRule"/>
</dbReference>
<evidence type="ECO:0000256" key="1">
    <source>
        <dbReference type="ARBA" id="ARBA00004752"/>
    </source>
</evidence>
<dbReference type="PROSITE" id="PS52029">
    <property type="entry name" value="LD_TPASE"/>
    <property type="match status" value="1"/>
</dbReference>
<dbReference type="Pfam" id="PF03734">
    <property type="entry name" value="YkuD"/>
    <property type="match status" value="1"/>
</dbReference>
<evidence type="ECO:0000259" key="8">
    <source>
        <dbReference type="PROSITE" id="PS52029"/>
    </source>
</evidence>
<dbReference type="UniPathway" id="UPA00219"/>
<protein>
    <recommendedName>
        <fullName evidence="8">L,D-TPase catalytic domain-containing protein</fullName>
    </recommendedName>
</protein>
<comment type="caution">
    <text evidence="9">The sequence shown here is derived from an EMBL/GenBank/DDBJ whole genome shotgun (WGS) entry which is preliminary data.</text>
</comment>
<accession>A0A1S2VBC4</accession>
<dbReference type="CDD" id="cd16913">
    <property type="entry name" value="YkuD_like"/>
    <property type="match status" value="1"/>
</dbReference>
<name>A0A1S2VBC4_9BACT</name>
<keyword evidence="6 7" id="KW-0961">Cell wall biogenesis/degradation</keyword>
<comment type="pathway">
    <text evidence="1 7">Cell wall biogenesis; peptidoglycan biosynthesis.</text>
</comment>
<dbReference type="Gene3D" id="2.40.440.10">
    <property type="entry name" value="L,D-transpeptidase catalytic domain-like"/>
    <property type="match status" value="1"/>
</dbReference>
<dbReference type="GO" id="GO:0016740">
    <property type="term" value="F:transferase activity"/>
    <property type="evidence" value="ECO:0007669"/>
    <property type="project" value="UniProtKB-KW"/>
</dbReference>
<dbReference type="PANTHER" id="PTHR41533:SF2">
    <property type="entry name" value="BLR7131 PROTEIN"/>
    <property type="match status" value="1"/>
</dbReference>
<dbReference type="InterPro" id="IPR038063">
    <property type="entry name" value="Transpep_catalytic_dom"/>
</dbReference>
<dbReference type="AlphaFoldDB" id="A0A1S2VBC4"/>
<feature type="active site" description="Nucleophile" evidence="7">
    <location>
        <position position="292"/>
    </location>
</feature>
<evidence type="ECO:0000256" key="3">
    <source>
        <dbReference type="ARBA" id="ARBA00022679"/>
    </source>
</evidence>
<dbReference type="GO" id="GO:0009252">
    <property type="term" value="P:peptidoglycan biosynthetic process"/>
    <property type="evidence" value="ECO:0007669"/>
    <property type="project" value="UniProtKB-UniPathway"/>
</dbReference>
<evidence type="ECO:0000313" key="10">
    <source>
        <dbReference type="Proteomes" id="UP000181790"/>
    </source>
</evidence>
<comment type="similarity">
    <text evidence="2">Belongs to the YkuD family.</text>
</comment>
<dbReference type="SUPFAM" id="SSF141523">
    <property type="entry name" value="L,D-transpeptidase catalytic domain-like"/>
    <property type="match status" value="1"/>
</dbReference>
<dbReference type="EMBL" id="MORL01000040">
    <property type="protein sequence ID" value="OIN55720.1"/>
    <property type="molecule type" value="Genomic_DNA"/>
</dbReference>
<gene>
    <name evidence="9" type="ORF">BLX24_28580</name>
</gene>
<reference evidence="9 10" key="1">
    <citation type="submission" date="2016-10" db="EMBL/GenBank/DDBJ databases">
        <title>Arsenicibacter rosenii gen. nov., sp. nov., an efficient arsenic-methylating bacterium isolated from an arsenic-contaminated paddy soil.</title>
        <authorList>
            <person name="Huang K."/>
        </authorList>
    </citation>
    <scope>NUCLEOTIDE SEQUENCE [LARGE SCALE GENOMIC DNA]</scope>
    <source>
        <strain evidence="9 10">SM-1</strain>
    </source>
</reference>
<sequence>MLLTISVKAQRPGYKLPDGLIRYASQRGVKPEAAGTDSLRLARLLFALAYGTKDRTYFDYADRLRVPEQPDTAGIRAAAIAIARGSNWEAVVNRLEPRFPEYQQLVKANSQTGLSAQNRKWLAISLNGYRILNRYMPYDRMLLINIPQAVLTVIDNGSATKLRMNVKVGTSRTPTPRFYTLVRQVNLYPYWTAPKPEIDGYLPKIHSNTLPPAFYVVRKKDSLRLDGNDRKLRRIPARKFNKKYWLKKGPGTDNPLGVVRINFQESFEDIYLHDTNERTAFCQTPSALSHGCIRLQKPLSLANLLLESRRDWTPLRFQDQGCYQEPSGNPVVENRPVLVKGTIPVFIVYFPAFYDPQAGKVAYRDVYKKFTE</sequence>
<dbReference type="GO" id="GO:0004180">
    <property type="term" value="F:carboxypeptidase activity"/>
    <property type="evidence" value="ECO:0007669"/>
    <property type="project" value="UniProtKB-ARBA"/>
</dbReference>
<proteinExistence type="inferred from homology"/>
<feature type="domain" description="L,D-TPase catalytic" evidence="8">
    <location>
        <begin position="140"/>
        <end position="318"/>
    </location>
</feature>
<keyword evidence="3" id="KW-0808">Transferase</keyword>
<keyword evidence="10" id="KW-1185">Reference proteome</keyword>
<dbReference type="Proteomes" id="UP000181790">
    <property type="component" value="Unassembled WGS sequence"/>
</dbReference>
<evidence type="ECO:0000256" key="2">
    <source>
        <dbReference type="ARBA" id="ARBA00005992"/>
    </source>
</evidence>
<dbReference type="InterPro" id="IPR005490">
    <property type="entry name" value="LD_TPept_cat_dom"/>
</dbReference>
<keyword evidence="5 7" id="KW-0573">Peptidoglycan synthesis</keyword>
<dbReference type="InterPro" id="IPR052905">
    <property type="entry name" value="LD-transpeptidase_YkuD-like"/>
</dbReference>
<organism evidence="9 10">
    <name type="scientific">Arsenicibacter rosenii</name>
    <dbReference type="NCBI Taxonomy" id="1750698"/>
    <lineage>
        <taxon>Bacteria</taxon>
        <taxon>Pseudomonadati</taxon>
        <taxon>Bacteroidota</taxon>
        <taxon>Cytophagia</taxon>
        <taxon>Cytophagales</taxon>
        <taxon>Spirosomataceae</taxon>
        <taxon>Arsenicibacter</taxon>
    </lineage>
</organism>
<dbReference type="PANTHER" id="PTHR41533">
    <property type="entry name" value="L,D-TRANSPEPTIDASE HI_1667-RELATED"/>
    <property type="match status" value="1"/>
</dbReference>
<evidence type="ECO:0000256" key="5">
    <source>
        <dbReference type="ARBA" id="ARBA00022984"/>
    </source>
</evidence>
<keyword evidence="4 7" id="KW-0133">Cell shape</keyword>
<evidence type="ECO:0000313" key="9">
    <source>
        <dbReference type="EMBL" id="OIN55720.1"/>
    </source>
</evidence>
<feature type="active site" description="Proton donor/acceptor" evidence="7">
    <location>
        <position position="273"/>
    </location>
</feature>
<evidence type="ECO:0000256" key="7">
    <source>
        <dbReference type="PROSITE-ProRule" id="PRU01373"/>
    </source>
</evidence>
<dbReference type="GO" id="GO:0071555">
    <property type="term" value="P:cell wall organization"/>
    <property type="evidence" value="ECO:0007669"/>
    <property type="project" value="UniProtKB-UniRule"/>
</dbReference>
<evidence type="ECO:0000256" key="6">
    <source>
        <dbReference type="ARBA" id="ARBA00023316"/>
    </source>
</evidence>
<evidence type="ECO:0000256" key="4">
    <source>
        <dbReference type="ARBA" id="ARBA00022960"/>
    </source>
</evidence>